<evidence type="ECO:0000313" key="2">
    <source>
        <dbReference type="Proteomes" id="UP000600774"/>
    </source>
</evidence>
<organism evidence="1 2">
    <name type="scientific">Methanosarcina acetivorans</name>
    <dbReference type="NCBI Taxonomy" id="2214"/>
    <lineage>
        <taxon>Archaea</taxon>
        <taxon>Methanobacteriati</taxon>
        <taxon>Methanobacteriota</taxon>
        <taxon>Stenosarchaea group</taxon>
        <taxon>Methanomicrobia</taxon>
        <taxon>Methanosarcinales</taxon>
        <taxon>Methanosarcinaceae</taxon>
        <taxon>Methanosarcina</taxon>
    </lineage>
</organism>
<accession>A0A832S7V0</accession>
<reference evidence="1" key="1">
    <citation type="journal article" date="2020" name="bioRxiv">
        <title>A rank-normalized archaeal taxonomy based on genome phylogeny resolves widespread incomplete and uneven classifications.</title>
        <authorList>
            <person name="Rinke C."/>
            <person name="Chuvochina M."/>
            <person name="Mussig A.J."/>
            <person name="Chaumeil P.-A."/>
            <person name="Waite D.W."/>
            <person name="Whitman W.B."/>
            <person name="Parks D.H."/>
            <person name="Hugenholtz P."/>
        </authorList>
    </citation>
    <scope>NUCLEOTIDE SEQUENCE</scope>
    <source>
        <strain evidence="1">UBA8876</strain>
    </source>
</reference>
<protein>
    <submittedName>
        <fullName evidence="1">Uncharacterized protein</fullName>
    </submittedName>
</protein>
<proteinExistence type="predicted"/>
<dbReference type="Proteomes" id="UP000600774">
    <property type="component" value="Unassembled WGS sequence"/>
</dbReference>
<comment type="caution">
    <text evidence="1">The sequence shown here is derived from an EMBL/GenBank/DDBJ whole genome shotgun (WGS) entry which is preliminary data.</text>
</comment>
<sequence>MKRHLRKVGCIRTCKILTPEKGGLGLQGFFQGDLSGRTAAAAKLHKKREAVKTIPEYSGKAFLGVQTSRFCRQG</sequence>
<dbReference type="AlphaFoldDB" id="A0A832S7V0"/>
<name>A0A832S7V0_9EURY</name>
<gene>
    <name evidence="1" type="ORF">HA338_06550</name>
</gene>
<evidence type="ECO:0000313" key="1">
    <source>
        <dbReference type="EMBL" id="HIH93701.1"/>
    </source>
</evidence>
<dbReference type="GeneID" id="43446062"/>
<dbReference type="EMBL" id="DUJU01000076">
    <property type="protein sequence ID" value="HIH93701.1"/>
    <property type="molecule type" value="Genomic_DNA"/>
</dbReference>
<dbReference type="RefSeq" id="WP_157860180.1">
    <property type="nucleotide sequence ID" value="NZ_DUJU01000076.1"/>
</dbReference>